<evidence type="ECO:0000313" key="1">
    <source>
        <dbReference type="EMBL" id="RYB01702.1"/>
    </source>
</evidence>
<keyword evidence="2" id="KW-1185">Reference proteome</keyword>
<dbReference type="InterPro" id="IPR029063">
    <property type="entry name" value="SAM-dependent_MTases_sf"/>
</dbReference>
<gene>
    <name evidence="1" type="ORF">D3272_24925</name>
</gene>
<evidence type="ECO:0008006" key="3">
    <source>
        <dbReference type="Google" id="ProtNLM"/>
    </source>
</evidence>
<dbReference type="Proteomes" id="UP000289411">
    <property type="component" value="Unassembled WGS sequence"/>
</dbReference>
<dbReference type="SUPFAM" id="SSF53335">
    <property type="entry name" value="S-adenosyl-L-methionine-dependent methyltransferases"/>
    <property type="match status" value="1"/>
</dbReference>
<proteinExistence type="predicted"/>
<comment type="caution">
    <text evidence="1">The sequence shown here is derived from an EMBL/GenBank/DDBJ whole genome shotgun (WGS) entry which is preliminary data.</text>
</comment>
<sequence length="163" mass="17559">MSRLESFIRRMSAQRDILDDLAGRLDAVPGPILEIGFGNGRTYDHLRQRFPGRRILVFESVVVPDLPFLPPPEDLLVGDVRDTARHLPDAGAALVHADIESGLADRDDGLGHWLPALVARLLAPGGFAASGCPLPHPRLAPHPLPPGVPAGRYFVARRLPGPG</sequence>
<name>A0A4Q2R5S0_9HYPH</name>
<reference evidence="1 2" key="2">
    <citation type="submission" date="2019-02" db="EMBL/GenBank/DDBJ databases">
        <title>'Lichenibacterium ramalinii' gen. nov. sp. nov., 'Lichenibacterium minor' gen. nov. sp. nov.</title>
        <authorList>
            <person name="Pankratov T."/>
        </authorList>
    </citation>
    <scope>NUCLEOTIDE SEQUENCE [LARGE SCALE GENOMIC DNA]</scope>
    <source>
        <strain evidence="1 2">RmlP001</strain>
    </source>
</reference>
<reference evidence="1 2" key="1">
    <citation type="submission" date="2018-09" db="EMBL/GenBank/DDBJ databases">
        <authorList>
            <person name="Grouzdev D.S."/>
            <person name="Krutkina M.S."/>
        </authorList>
    </citation>
    <scope>NUCLEOTIDE SEQUENCE [LARGE SCALE GENOMIC DNA]</scope>
    <source>
        <strain evidence="1 2">RmlP001</strain>
    </source>
</reference>
<dbReference type="Gene3D" id="3.40.50.150">
    <property type="entry name" value="Vaccinia Virus protein VP39"/>
    <property type="match status" value="1"/>
</dbReference>
<dbReference type="RefSeq" id="WP_129221942.1">
    <property type="nucleotide sequence ID" value="NZ_QYBC01000031.1"/>
</dbReference>
<dbReference type="EMBL" id="QYBC01000031">
    <property type="protein sequence ID" value="RYB01702.1"/>
    <property type="molecule type" value="Genomic_DNA"/>
</dbReference>
<dbReference type="AlphaFoldDB" id="A0A4Q2R5S0"/>
<dbReference type="InterPro" id="IPR025690">
    <property type="entry name" value="Methyltransf_put"/>
</dbReference>
<dbReference type="Pfam" id="PF12692">
    <property type="entry name" value="Methyltransf_17"/>
    <property type="match status" value="1"/>
</dbReference>
<dbReference type="OrthoDB" id="7348097at2"/>
<accession>A0A4Q2R5S0</accession>
<protein>
    <recommendedName>
        <fullName evidence="3">S-adenosyl-L-methionine methyltransferase</fullName>
    </recommendedName>
</protein>
<evidence type="ECO:0000313" key="2">
    <source>
        <dbReference type="Proteomes" id="UP000289411"/>
    </source>
</evidence>
<organism evidence="1 2">
    <name type="scientific">Lichenibacterium ramalinae</name>
    <dbReference type="NCBI Taxonomy" id="2316527"/>
    <lineage>
        <taxon>Bacteria</taxon>
        <taxon>Pseudomonadati</taxon>
        <taxon>Pseudomonadota</taxon>
        <taxon>Alphaproteobacteria</taxon>
        <taxon>Hyphomicrobiales</taxon>
        <taxon>Lichenihabitantaceae</taxon>
        <taxon>Lichenibacterium</taxon>
    </lineage>
</organism>